<evidence type="ECO:0000256" key="6">
    <source>
        <dbReference type="ARBA" id="ARBA00034078"/>
    </source>
</evidence>
<dbReference type="InterPro" id="IPR012675">
    <property type="entry name" value="Beta-grasp_dom_sf"/>
</dbReference>
<proteinExistence type="inferred from homology"/>
<name>A0ABY3PKU0_9CYAN</name>
<evidence type="ECO:0000256" key="1">
    <source>
        <dbReference type="ARBA" id="ARBA00010914"/>
    </source>
</evidence>
<dbReference type="RefSeq" id="WP_230841351.1">
    <property type="nucleotide sequence ID" value="NZ_CP063845.1"/>
</dbReference>
<keyword evidence="2" id="KW-0001">2Fe-2S</keyword>
<evidence type="ECO:0000256" key="5">
    <source>
        <dbReference type="ARBA" id="ARBA00023014"/>
    </source>
</evidence>
<comment type="similarity">
    <text evidence="1">Belongs to the adrenodoxin/putidaredoxin family.</text>
</comment>
<dbReference type="Proteomes" id="UP001054846">
    <property type="component" value="Chromosome"/>
</dbReference>
<evidence type="ECO:0000259" key="7">
    <source>
        <dbReference type="PROSITE" id="PS51085"/>
    </source>
</evidence>
<organism evidence="8 9">
    <name type="scientific">Gloeobacter morelensis MG652769</name>
    <dbReference type="NCBI Taxonomy" id="2781736"/>
    <lineage>
        <taxon>Bacteria</taxon>
        <taxon>Bacillati</taxon>
        <taxon>Cyanobacteriota</taxon>
        <taxon>Cyanophyceae</taxon>
        <taxon>Gloeobacterales</taxon>
        <taxon>Gloeobacteraceae</taxon>
        <taxon>Gloeobacter</taxon>
        <taxon>Gloeobacter morelensis</taxon>
    </lineage>
</organism>
<evidence type="ECO:0000256" key="3">
    <source>
        <dbReference type="ARBA" id="ARBA00022723"/>
    </source>
</evidence>
<keyword evidence="3" id="KW-0479">Metal-binding</keyword>
<dbReference type="Gene3D" id="3.10.20.30">
    <property type="match status" value="1"/>
</dbReference>
<keyword evidence="9" id="KW-1185">Reference proteome</keyword>
<dbReference type="PANTHER" id="PTHR23426">
    <property type="entry name" value="FERREDOXIN/ADRENODOXIN"/>
    <property type="match status" value="1"/>
</dbReference>
<comment type="cofactor">
    <cofactor evidence="6">
        <name>[2Fe-2S] cluster</name>
        <dbReference type="ChEBI" id="CHEBI:190135"/>
    </cofactor>
</comment>
<dbReference type="PANTHER" id="PTHR23426:SF65">
    <property type="entry name" value="FERREDOXIN-2, MITOCHONDRIAL"/>
    <property type="match status" value="1"/>
</dbReference>
<evidence type="ECO:0000313" key="8">
    <source>
        <dbReference type="EMBL" id="UFP94291.1"/>
    </source>
</evidence>
<dbReference type="InterPro" id="IPR036010">
    <property type="entry name" value="2Fe-2S_ferredoxin-like_sf"/>
</dbReference>
<evidence type="ECO:0000256" key="2">
    <source>
        <dbReference type="ARBA" id="ARBA00022714"/>
    </source>
</evidence>
<dbReference type="SUPFAM" id="SSF54292">
    <property type="entry name" value="2Fe-2S ferredoxin-like"/>
    <property type="match status" value="1"/>
</dbReference>
<evidence type="ECO:0000256" key="4">
    <source>
        <dbReference type="ARBA" id="ARBA00023004"/>
    </source>
</evidence>
<dbReference type="EMBL" id="CP063845">
    <property type="protein sequence ID" value="UFP94291.1"/>
    <property type="molecule type" value="Genomic_DNA"/>
</dbReference>
<protein>
    <submittedName>
        <fullName evidence="8">2Fe-2S iron-sulfur cluster binding domain-containing protein</fullName>
    </submittedName>
</protein>
<gene>
    <name evidence="8" type="ORF">ISF26_21475</name>
</gene>
<accession>A0ABY3PKU0</accession>
<feature type="domain" description="2Fe-2S ferredoxin-type" evidence="7">
    <location>
        <begin position="2"/>
        <end position="98"/>
    </location>
</feature>
<keyword evidence="4" id="KW-0408">Iron</keyword>
<reference evidence="8 9" key="1">
    <citation type="journal article" date="2021" name="Genome Biol. Evol.">
        <title>Complete Genome Sequencing of a Novel Gloeobacter Species from a Waterfall Cave in Mexico.</title>
        <authorList>
            <person name="Saw J.H."/>
            <person name="Cardona T."/>
            <person name="Montejano G."/>
        </authorList>
    </citation>
    <scope>NUCLEOTIDE SEQUENCE [LARGE SCALE GENOMIC DNA]</scope>
    <source>
        <strain evidence="8">MG652769</strain>
    </source>
</reference>
<dbReference type="PROSITE" id="PS51085">
    <property type="entry name" value="2FE2S_FER_2"/>
    <property type="match status" value="1"/>
</dbReference>
<dbReference type="InterPro" id="IPR001055">
    <property type="entry name" value="Adrenodoxin-like"/>
</dbReference>
<dbReference type="CDD" id="cd00207">
    <property type="entry name" value="fer2"/>
    <property type="match status" value="1"/>
</dbReference>
<evidence type="ECO:0000313" key="9">
    <source>
        <dbReference type="Proteomes" id="UP001054846"/>
    </source>
</evidence>
<dbReference type="Pfam" id="PF00111">
    <property type="entry name" value="Fer2"/>
    <property type="match status" value="1"/>
</dbReference>
<keyword evidence="5" id="KW-0411">Iron-sulfur</keyword>
<dbReference type="InterPro" id="IPR001041">
    <property type="entry name" value="2Fe-2S_ferredoxin-type"/>
</dbReference>
<sequence length="98" mass="10832">MATIHFEAEGTTAYVMDGTILRDVMLEKRIDLYKGMAKVLNCGGVGQCGTCIVDILSGTEHCSQRTPVEDQKLRKKPLSYRLACQTLISGEVRVRSKP</sequence>